<gene>
    <name evidence="1" type="ORF">GCM10007940_26310</name>
</gene>
<dbReference type="AlphaFoldDB" id="A0AA37SNP8"/>
<name>A0AA37SNP8_9BACT</name>
<reference evidence="1" key="2">
    <citation type="submission" date="2023-01" db="EMBL/GenBank/DDBJ databases">
        <title>Draft genome sequence of Portibacter lacus strain NBRC 108769.</title>
        <authorList>
            <person name="Sun Q."/>
            <person name="Mori K."/>
        </authorList>
    </citation>
    <scope>NUCLEOTIDE SEQUENCE</scope>
    <source>
        <strain evidence="1">NBRC 108769</strain>
    </source>
</reference>
<dbReference type="Proteomes" id="UP001156666">
    <property type="component" value="Unassembled WGS sequence"/>
</dbReference>
<sequence>MGDVRKALSEDKQPLEIDYTKDSLAFSEAHQSGYLNNYQDFLDSFPTGPYSEEARFWIGTIEKSDSLKQVYVNSKIKIPSRNLMIIEVTNSMDSWKIRDQMIPNNDAPEIIKEFLLNPSKKEIYSKTPNVAIISINFSQTQSELAHDYFIAVRKLYESIYNDYSNYHFGVNYSPLLPHDRKKLVHEKQPFHVVLNGITLPPKPKSPPRPVIN</sequence>
<evidence type="ECO:0000313" key="1">
    <source>
        <dbReference type="EMBL" id="GLR18016.1"/>
    </source>
</evidence>
<reference evidence="1" key="1">
    <citation type="journal article" date="2014" name="Int. J. Syst. Evol. Microbiol.">
        <title>Complete genome sequence of Corynebacterium casei LMG S-19264T (=DSM 44701T), isolated from a smear-ripened cheese.</title>
        <authorList>
            <consortium name="US DOE Joint Genome Institute (JGI-PGF)"/>
            <person name="Walter F."/>
            <person name="Albersmeier A."/>
            <person name="Kalinowski J."/>
            <person name="Ruckert C."/>
        </authorList>
    </citation>
    <scope>NUCLEOTIDE SEQUENCE</scope>
    <source>
        <strain evidence="1">NBRC 108769</strain>
    </source>
</reference>
<keyword evidence="2" id="KW-1185">Reference proteome</keyword>
<protein>
    <submittedName>
        <fullName evidence="1">Uncharacterized protein</fullName>
    </submittedName>
</protein>
<proteinExistence type="predicted"/>
<dbReference type="EMBL" id="BSOH01000014">
    <property type="protein sequence ID" value="GLR18016.1"/>
    <property type="molecule type" value="Genomic_DNA"/>
</dbReference>
<accession>A0AA37SNP8</accession>
<evidence type="ECO:0000313" key="2">
    <source>
        <dbReference type="Proteomes" id="UP001156666"/>
    </source>
</evidence>
<comment type="caution">
    <text evidence="1">The sequence shown here is derived from an EMBL/GenBank/DDBJ whole genome shotgun (WGS) entry which is preliminary data.</text>
</comment>
<organism evidence="1 2">
    <name type="scientific">Portibacter lacus</name>
    <dbReference type="NCBI Taxonomy" id="1099794"/>
    <lineage>
        <taxon>Bacteria</taxon>
        <taxon>Pseudomonadati</taxon>
        <taxon>Bacteroidota</taxon>
        <taxon>Saprospiria</taxon>
        <taxon>Saprospirales</taxon>
        <taxon>Haliscomenobacteraceae</taxon>
        <taxon>Portibacter</taxon>
    </lineage>
</organism>